<organism evidence="2 3">
    <name type="scientific">Kalanchoe fedtschenkoi</name>
    <name type="common">Lavender scallops</name>
    <name type="synonym">South American air plant</name>
    <dbReference type="NCBI Taxonomy" id="63787"/>
    <lineage>
        <taxon>Eukaryota</taxon>
        <taxon>Viridiplantae</taxon>
        <taxon>Streptophyta</taxon>
        <taxon>Embryophyta</taxon>
        <taxon>Tracheophyta</taxon>
        <taxon>Spermatophyta</taxon>
        <taxon>Magnoliopsida</taxon>
        <taxon>eudicotyledons</taxon>
        <taxon>Gunneridae</taxon>
        <taxon>Pentapetalae</taxon>
        <taxon>Saxifragales</taxon>
        <taxon>Crassulaceae</taxon>
        <taxon>Kalanchoe</taxon>
    </lineage>
</organism>
<evidence type="ECO:0000313" key="3">
    <source>
        <dbReference type="Proteomes" id="UP000594263"/>
    </source>
</evidence>
<dbReference type="OMA" id="CPMSGYV"/>
<name>A0A7N0ZTU0_KALFE</name>
<proteinExistence type="predicted"/>
<accession>A0A7N0ZTU0</accession>
<feature type="region of interest" description="Disordered" evidence="1">
    <location>
        <begin position="1"/>
        <end position="35"/>
    </location>
</feature>
<dbReference type="Proteomes" id="UP000594263">
    <property type="component" value="Unplaced"/>
</dbReference>
<keyword evidence="3" id="KW-1185">Reference proteome</keyword>
<evidence type="ECO:0000313" key="2">
    <source>
        <dbReference type="EnsemblPlants" id="Kaladp0033s0095.1.v1.1.CDS.1"/>
    </source>
</evidence>
<sequence length="119" mass="13380">MPQSSSFASAPAMGLGSRISRPGARRRRGPYIRLGGRPSRQRRVAGFVKALKIRWLRLKQAFMLKKLRQYYRKLIRELIDSAAGAEAFQRRLAAEASFAVPGMGLSFSNNYPSRSLYSS</sequence>
<dbReference type="Gramene" id="Kaladp0033s0095.1.v1.1">
    <property type="protein sequence ID" value="Kaladp0033s0095.1.v1.1.CDS.1"/>
    <property type="gene ID" value="Kaladp0033s0095.v1.1"/>
</dbReference>
<dbReference type="EnsemblPlants" id="Kaladp0033s0095.1.v1.1">
    <property type="protein sequence ID" value="Kaladp0033s0095.1.v1.1.CDS.1"/>
    <property type="gene ID" value="Kaladp0033s0095.v1.1"/>
</dbReference>
<dbReference type="AlphaFoldDB" id="A0A7N0ZTU0"/>
<evidence type="ECO:0000256" key="1">
    <source>
        <dbReference type="SAM" id="MobiDB-lite"/>
    </source>
</evidence>
<dbReference type="PANTHER" id="PTHR34788:SF4">
    <property type="entry name" value="F15I1.22"/>
    <property type="match status" value="1"/>
</dbReference>
<protein>
    <submittedName>
        <fullName evidence="2">Uncharacterized protein</fullName>
    </submittedName>
</protein>
<reference evidence="2" key="1">
    <citation type="submission" date="2021-01" db="UniProtKB">
        <authorList>
            <consortium name="EnsemblPlants"/>
        </authorList>
    </citation>
    <scope>IDENTIFICATION</scope>
</reference>
<dbReference type="PANTHER" id="PTHR34788">
    <property type="entry name" value="F15I1.22"/>
    <property type="match status" value="1"/>
</dbReference>